<gene>
    <name evidence="1" type="ORF">PALI_b0223</name>
</gene>
<evidence type="ECO:0000313" key="2">
    <source>
        <dbReference type="Proteomes" id="UP000648482"/>
    </source>
</evidence>
<accession>A0ABR9E3T6</accession>
<comment type="caution">
    <text evidence="1">The sequence shown here is derived from an EMBL/GenBank/DDBJ whole genome shotgun (WGS) entry which is preliminary data.</text>
</comment>
<keyword evidence="2" id="KW-1185">Reference proteome</keyword>
<organism evidence="1 2">
    <name type="scientific">Pseudoalteromonas aliena SW19</name>
    <dbReference type="NCBI Taxonomy" id="1314866"/>
    <lineage>
        <taxon>Bacteria</taxon>
        <taxon>Pseudomonadati</taxon>
        <taxon>Pseudomonadota</taxon>
        <taxon>Gammaproteobacteria</taxon>
        <taxon>Alteromonadales</taxon>
        <taxon>Pseudoalteromonadaceae</taxon>
        <taxon>Pseudoalteromonas</taxon>
    </lineage>
</organism>
<reference evidence="1 2" key="1">
    <citation type="submission" date="2015-06" db="EMBL/GenBank/DDBJ databases">
        <title>Genome sequence of Pseudoalteromonas aliena.</title>
        <authorList>
            <person name="Xie B.-B."/>
            <person name="Rong J.-C."/>
            <person name="Qin Q.-L."/>
            <person name="Zhang Y.-Z."/>
        </authorList>
    </citation>
    <scope>NUCLEOTIDE SEQUENCE [LARGE SCALE GENOMIC DNA]</scope>
    <source>
        <strain evidence="1 2">SW19</strain>
    </source>
</reference>
<name>A0ABR9E3T6_9GAMM</name>
<dbReference type="RefSeq" id="WP_193156845.1">
    <property type="nucleotide sequence ID" value="NZ_AQGU01000029.1"/>
</dbReference>
<dbReference type="EMBL" id="AQGU01000029">
    <property type="protein sequence ID" value="MBE0361275.1"/>
    <property type="molecule type" value="Genomic_DNA"/>
</dbReference>
<evidence type="ECO:0000313" key="1">
    <source>
        <dbReference type="EMBL" id="MBE0361275.1"/>
    </source>
</evidence>
<protein>
    <submittedName>
        <fullName evidence="1">Uncharacterized protein</fullName>
    </submittedName>
</protein>
<sequence>MAQGKNKKLLIKKTRKGNKGYPIATIAFYGPNRDLASKAVCAIIMHEGAAAEPMKKWFASTDLRKSELVMSEILNFIDANEAKSVSMIQEVIGCPHEEGIDYPVGCYCPECNYWKGRDRFSAEMVH</sequence>
<proteinExistence type="predicted"/>
<dbReference type="Proteomes" id="UP000648482">
    <property type="component" value="Unassembled WGS sequence"/>
</dbReference>